<dbReference type="GeneID" id="301340183"/>
<name>A0AA50KB45_9GAMM</name>
<sequence>MVLTIMAATVLSAGVCGYHLIYGKRVLLAPLLKANVSQQSKQMLLCLFHCQSVFFVVSTAALLACALKVIPGMYAFSLLLFLGMNYGIFAIWQFYIATLSPPNSGQMIIVQALIFLLIGILAMLGPLLSAA</sequence>
<protein>
    <submittedName>
        <fullName evidence="2">Uncharacterized protein</fullName>
    </submittedName>
</protein>
<feature type="transmembrane region" description="Helical" evidence="1">
    <location>
        <begin position="108"/>
        <end position="128"/>
    </location>
</feature>
<keyword evidence="1" id="KW-0812">Transmembrane</keyword>
<evidence type="ECO:0000313" key="2">
    <source>
        <dbReference type="EMBL" id="WMB71417.1"/>
    </source>
</evidence>
<feature type="transmembrane region" description="Helical" evidence="1">
    <location>
        <begin position="41"/>
        <end position="67"/>
    </location>
</feature>
<evidence type="ECO:0000256" key="1">
    <source>
        <dbReference type="SAM" id="Phobius"/>
    </source>
</evidence>
<accession>A0AA50KB45</accession>
<dbReference type="AlphaFoldDB" id="A0AA50KB45"/>
<dbReference type="KEGG" id="sog:RA178_13330"/>
<keyword evidence="1" id="KW-0472">Membrane</keyword>
<proteinExistence type="predicted"/>
<gene>
    <name evidence="2" type="ORF">RA178_13330</name>
</gene>
<reference evidence="2" key="1">
    <citation type="submission" date="2023-08" db="EMBL/GenBank/DDBJ databases">
        <title>Complete genome sequence of Shewanella oncorhynchi Z-P2, a siderophore putrebactin-producing bacterium.</title>
        <authorList>
            <person name="Zhang Y."/>
        </authorList>
    </citation>
    <scope>NUCLEOTIDE SEQUENCE</scope>
    <source>
        <strain evidence="2">Z-P2</strain>
    </source>
</reference>
<feature type="transmembrane region" description="Helical" evidence="1">
    <location>
        <begin position="74"/>
        <end position="96"/>
    </location>
</feature>
<dbReference type="Proteomes" id="UP001236800">
    <property type="component" value="Chromosome"/>
</dbReference>
<dbReference type="EMBL" id="CP132914">
    <property type="protein sequence ID" value="WMB71417.1"/>
    <property type="molecule type" value="Genomic_DNA"/>
</dbReference>
<organism evidence="2">
    <name type="scientific">Shewanella oncorhynchi</name>
    <dbReference type="NCBI Taxonomy" id="2726434"/>
    <lineage>
        <taxon>Bacteria</taxon>
        <taxon>Pseudomonadati</taxon>
        <taxon>Pseudomonadota</taxon>
        <taxon>Gammaproteobacteria</taxon>
        <taxon>Alteromonadales</taxon>
        <taxon>Shewanellaceae</taxon>
        <taxon>Shewanella</taxon>
    </lineage>
</organism>
<dbReference type="RefSeq" id="WP_105252761.1">
    <property type="nucleotide sequence ID" value="NZ_CP132914.1"/>
</dbReference>
<keyword evidence="1" id="KW-1133">Transmembrane helix</keyword>